<keyword evidence="2" id="KW-1185">Reference proteome</keyword>
<dbReference type="InParanoid" id="A0A2N3N3R5"/>
<gene>
    <name evidence="1" type="ORF">jhhlp_005665</name>
</gene>
<organism evidence="1 2">
    <name type="scientific">Lomentospora prolificans</name>
    <dbReference type="NCBI Taxonomy" id="41688"/>
    <lineage>
        <taxon>Eukaryota</taxon>
        <taxon>Fungi</taxon>
        <taxon>Dikarya</taxon>
        <taxon>Ascomycota</taxon>
        <taxon>Pezizomycotina</taxon>
        <taxon>Sordariomycetes</taxon>
        <taxon>Hypocreomycetidae</taxon>
        <taxon>Microascales</taxon>
        <taxon>Microascaceae</taxon>
        <taxon>Lomentospora</taxon>
    </lineage>
</organism>
<dbReference type="VEuPathDB" id="FungiDB:jhhlp_005665"/>
<dbReference type="Proteomes" id="UP000233524">
    <property type="component" value="Unassembled WGS sequence"/>
</dbReference>
<dbReference type="EMBL" id="NLAX01000701">
    <property type="protein sequence ID" value="PKS07068.1"/>
    <property type="molecule type" value="Genomic_DNA"/>
</dbReference>
<name>A0A2N3N3R5_9PEZI</name>
<accession>A0A2N3N3R5</accession>
<protein>
    <submittedName>
        <fullName evidence="1">Uncharacterized protein</fullName>
    </submittedName>
</protein>
<evidence type="ECO:0000313" key="1">
    <source>
        <dbReference type="EMBL" id="PKS07068.1"/>
    </source>
</evidence>
<sequence length="179" mass="19315">MKLRDASMLACVMGGRTILADNLLRAWETYTGSIAGRIWFGDGIGYVGPTVPPGVKTAFNVTASIIRDNLLFLQTDRENSPRCTRPLPDPTFLVVNVGSDAGGDVYLAHSAVGLTHDNIYVIGNVEGFLYPWSRAGRATGEAFLIPTEVEGTSTVRWFRNPEEAEALNATAVTIAIRNG</sequence>
<proteinExistence type="predicted"/>
<dbReference type="OrthoDB" id="5230873at2759"/>
<evidence type="ECO:0000313" key="2">
    <source>
        <dbReference type="Proteomes" id="UP000233524"/>
    </source>
</evidence>
<comment type="caution">
    <text evidence="1">The sequence shown here is derived from an EMBL/GenBank/DDBJ whole genome shotgun (WGS) entry which is preliminary data.</text>
</comment>
<dbReference type="AlphaFoldDB" id="A0A2N3N3R5"/>
<reference evidence="1 2" key="1">
    <citation type="journal article" date="2017" name="G3 (Bethesda)">
        <title>First Draft Genome Sequence of the Pathogenic Fungus Lomentospora prolificans (Formerly Scedosporium prolificans).</title>
        <authorList>
            <person name="Luo R."/>
            <person name="Zimin A."/>
            <person name="Workman R."/>
            <person name="Fan Y."/>
            <person name="Pertea G."/>
            <person name="Grossman N."/>
            <person name="Wear M.P."/>
            <person name="Jia B."/>
            <person name="Miller H."/>
            <person name="Casadevall A."/>
            <person name="Timp W."/>
            <person name="Zhang S.X."/>
            <person name="Salzberg S.L."/>
        </authorList>
    </citation>
    <scope>NUCLEOTIDE SEQUENCE [LARGE SCALE GENOMIC DNA]</scope>
    <source>
        <strain evidence="1 2">JHH-5317</strain>
    </source>
</reference>